<dbReference type="GO" id="GO:0016740">
    <property type="term" value="F:transferase activity"/>
    <property type="evidence" value="ECO:0007669"/>
    <property type="project" value="UniProtKB-KW"/>
</dbReference>
<dbReference type="RefSeq" id="WP_069189414.1">
    <property type="nucleotide sequence ID" value="NZ_FLYE01000044.1"/>
</dbReference>
<dbReference type="SUPFAM" id="SSF53271">
    <property type="entry name" value="PRTase-like"/>
    <property type="match status" value="1"/>
</dbReference>
<dbReference type="Gene3D" id="3.40.50.2020">
    <property type="match status" value="1"/>
</dbReference>
<dbReference type="InterPro" id="IPR029057">
    <property type="entry name" value="PRTase-like"/>
</dbReference>
<dbReference type="Proteomes" id="UP000231658">
    <property type="component" value="Unassembled WGS sequence"/>
</dbReference>
<feature type="domain" description="Phosphoribosyltransferase" evidence="2">
    <location>
        <begin position="186"/>
        <end position="235"/>
    </location>
</feature>
<accession>A0A1C3RJC8</accession>
<sequence>MVPIAKVLDLLLPPRCVSCQKMVVEHKTLCLDCWEEAKFITAPFCKCCGLPFEIEVAEGAICLHCAKRRPPFKAARTVFPYDDFSRQLVLAFKHGDRTDLAPVFAAWMKRAAPDLIEQSDVIVPVPLHWRRLGKRRYNQAGLLAGELAKMKGIQHQPHLLKRVRHTPPQGLLSRMARQKNLQGAFVASHEVADKSILLIDDVLTTGATVLNCTKVLLQAGARDVRVLTLARVIHKE</sequence>
<name>A0A1C3RJC8_9PROT</name>
<dbReference type="PANTHER" id="PTHR47505">
    <property type="entry name" value="DNA UTILIZATION PROTEIN YHGH"/>
    <property type="match status" value="1"/>
</dbReference>
<evidence type="ECO:0000313" key="4">
    <source>
        <dbReference type="EMBL" id="SCA57380.1"/>
    </source>
</evidence>
<dbReference type="InterPro" id="IPR051910">
    <property type="entry name" value="ComF/GntX_DNA_util-trans"/>
</dbReference>
<proteinExistence type="inferred from homology"/>
<evidence type="ECO:0000259" key="2">
    <source>
        <dbReference type="Pfam" id="PF00156"/>
    </source>
</evidence>
<dbReference type="Pfam" id="PF00156">
    <property type="entry name" value="Pribosyltran"/>
    <property type="match status" value="1"/>
</dbReference>
<protein>
    <submittedName>
        <fullName evidence="4">Putative phosphoribosyl transferase</fullName>
    </submittedName>
</protein>
<dbReference type="InterPro" id="IPR044005">
    <property type="entry name" value="DZR_2"/>
</dbReference>
<dbReference type="STRING" id="1867952.MTBPR1_50136"/>
<dbReference type="OrthoDB" id="9779910at2"/>
<dbReference type="Pfam" id="PF18912">
    <property type="entry name" value="DZR_2"/>
    <property type="match status" value="1"/>
</dbReference>
<organism evidence="4 5">
    <name type="scientific">Candidatus Terasakiella magnetica</name>
    <dbReference type="NCBI Taxonomy" id="1867952"/>
    <lineage>
        <taxon>Bacteria</taxon>
        <taxon>Pseudomonadati</taxon>
        <taxon>Pseudomonadota</taxon>
        <taxon>Alphaproteobacteria</taxon>
        <taxon>Rhodospirillales</taxon>
        <taxon>Terasakiellaceae</taxon>
        <taxon>Terasakiella</taxon>
    </lineage>
</organism>
<reference evidence="4 5" key="1">
    <citation type="submission" date="2016-07" db="EMBL/GenBank/DDBJ databases">
        <authorList>
            <person name="Lefevre C.T."/>
        </authorList>
    </citation>
    <scope>NUCLEOTIDE SEQUENCE [LARGE SCALE GENOMIC DNA]</scope>
    <source>
        <strain evidence="4">PR1</strain>
    </source>
</reference>
<evidence type="ECO:0000313" key="5">
    <source>
        <dbReference type="Proteomes" id="UP000231658"/>
    </source>
</evidence>
<keyword evidence="5" id="KW-1185">Reference proteome</keyword>
<dbReference type="PANTHER" id="PTHR47505:SF1">
    <property type="entry name" value="DNA UTILIZATION PROTEIN YHGH"/>
    <property type="match status" value="1"/>
</dbReference>
<comment type="similarity">
    <text evidence="1">Belongs to the ComF/GntX family.</text>
</comment>
<dbReference type="AlphaFoldDB" id="A0A1C3RJC8"/>
<feature type="domain" description="Double zinc ribbon" evidence="3">
    <location>
        <begin position="7"/>
        <end position="66"/>
    </location>
</feature>
<dbReference type="InterPro" id="IPR000836">
    <property type="entry name" value="PRTase_dom"/>
</dbReference>
<gene>
    <name evidence="4" type="ORF">MTBPR1_50136</name>
</gene>
<keyword evidence="4" id="KW-0808">Transferase</keyword>
<dbReference type="CDD" id="cd06223">
    <property type="entry name" value="PRTases_typeI"/>
    <property type="match status" value="1"/>
</dbReference>
<evidence type="ECO:0000259" key="3">
    <source>
        <dbReference type="Pfam" id="PF18912"/>
    </source>
</evidence>
<evidence type="ECO:0000256" key="1">
    <source>
        <dbReference type="ARBA" id="ARBA00008007"/>
    </source>
</evidence>
<dbReference type="EMBL" id="FLYE01000044">
    <property type="protein sequence ID" value="SCA57380.1"/>
    <property type="molecule type" value="Genomic_DNA"/>
</dbReference>